<reference evidence="4 5" key="1">
    <citation type="submission" date="2020-07" db="EMBL/GenBank/DDBJ databases">
        <title>Sequencing the genomes of 1000 actinobacteria strains.</title>
        <authorList>
            <person name="Klenk H.-P."/>
        </authorList>
    </citation>
    <scope>NUCLEOTIDE SEQUENCE [LARGE SCALE GENOMIC DNA]</scope>
    <source>
        <strain evidence="4 5">DSM 103164</strain>
    </source>
</reference>
<dbReference type="EMBL" id="JACBZS010000001">
    <property type="protein sequence ID" value="NYI70549.1"/>
    <property type="molecule type" value="Genomic_DNA"/>
</dbReference>
<evidence type="ECO:0000313" key="4">
    <source>
        <dbReference type="EMBL" id="NYI70549.1"/>
    </source>
</evidence>
<accession>A0A7Z0IKF2</accession>
<evidence type="ECO:0000256" key="1">
    <source>
        <dbReference type="ARBA" id="ARBA00023125"/>
    </source>
</evidence>
<dbReference type="GO" id="GO:0000976">
    <property type="term" value="F:transcription cis-regulatory region binding"/>
    <property type="evidence" value="ECO:0007669"/>
    <property type="project" value="TreeGrafter"/>
</dbReference>
<dbReference type="Pfam" id="PF00440">
    <property type="entry name" value="TetR_N"/>
    <property type="match status" value="1"/>
</dbReference>
<dbReference type="InterPro" id="IPR050109">
    <property type="entry name" value="HTH-type_TetR-like_transc_reg"/>
</dbReference>
<dbReference type="GO" id="GO:0003700">
    <property type="term" value="F:DNA-binding transcription factor activity"/>
    <property type="evidence" value="ECO:0007669"/>
    <property type="project" value="TreeGrafter"/>
</dbReference>
<gene>
    <name evidence="4" type="ORF">GGQ54_001109</name>
</gene>
<feature type="domain" description="HTH tetR-type" evidence="3">
    <location>
        <begin position="7"/>
        <end position="67"/>
    </location>
</feature>
<dbReference type="RefSeq" id="WP_179444493.1">
    <property type="nucleotide sequence ID" value="NZ_JACBZS010000001.1"/>
</dbReference>
<dbReference type="InterPro" id="IPR009057">
    <property type="entry name" value="Homeodomain-like_sf"/>
</dbReference>
<proteinExistence type="predicted"/>
<evidence type="ECO:0000256" key="2">
    <source>
        <dbReference type="PROSITE-ProRule" id="PRU00335"/>
    </source>
</evidence>
<name>A0A7Z0IKF2_9ACTN</name>
<protein>
    <submittedName>
        <fullName evidence="4">AcrR family transcriptional regulator</fullName>
    </submittedName>
</protein>
<dbReference type="PANTHER" id="PTHR30055:SF219">
    <property type="entry name" value="TRANSCRIPTIONAL REGULATORY PROTEIN"/>
    <property type="match status" value="1"/>
</dbReference>
<dbReference type="AlphaFoldDB" id="A0A7Z0IKF2"/>
<organism evidence="4 5">
    <name type="scientific">Naumannella cuiyingiana</name>
    <dbReference type="NCBI Taxonomy" id="1347891"/>
    <lineage>
        <taxon>Bacteria</taxon>
        <taxon>Bacillati</taxon>
        <taxon>Actinomycetota</taxon>
        <taxon>Actinomycetes</taxon>
        <taxon>Propionibacteriales</taxon>
        <taxon>Propionibacteriaceae</taxon>
        <taxon>Naumannella</taxon>
    </lineage>
</organism>
<evidence type="ECO:0000259" key="3">
    <source>
        <dbReference type="PROSITE" id="PS50977"/>
    </source>
</evidence>
<dbReference type="InterPro" id="IPR001647">
    <property type="entry name" value="HTH_TetR"/>
</dbReference>
<sequence>MDQDTNSPTKDRLLAAARACLLRRGYAGTTVRELIAESGTNQASINYHFGSKEVLLNQAVLDLNGEWGRHLFDAVGGELSATERWRRVIDSIEENRSLWFVNFEAITLAQHNETIRQGLAERGARAREVLAEAFGGDGSRQYALLIGVAAQWLLDPDTAPSAEAIAGGAAPG</sequence>
<evidence type="ECO:0000313" key="5">
    <source>
        <dbReference type="Proteomes" id="UP000527616"/>
    </source>
</evidence>
<keyword evidence="1 2" id="KW-0238">DNA-binding</keyword>
<dbReference type="SUPFAM" id="SSF46689">
    <property type="entry name" value="Homeodomain-like"/>
    <property type="match status" value="1"/>
</dbReference>
<feature type="DNA-binding region" description="H-T-H motif" evidence="2">
    <location>
        <begin position="30"/>
        <end position="49"/>
    </location>
</feature>
<dbReference type="Gene3D" id="1.10.357.10">
    <property type="entry name" value="Tetracycline Repressor, domain 2"/>
    <property type="match status" value="1"/>
</dbReference>
<dbReference type="Proteomes" id="UP000527616">
    <property type="component" value="Unassembled WGS sequence"/>
</dbReference>
<dbReference type="PRINTS" id="PR00455">
    <property type="entry name" value="HTHTETR"/>
</dbReference>
<comment type="caution">
    <text evidence="4">The sequence shown here is derived from an EMBL/GenBank/DDBJ whole genome shotgun (WGS) entry which is preliminary data.</text>
</comment>
<dbReference type="PANTHER" id="PTHR30055">
    <property type="entry name" value="HTH-TYPE TRANSCRIPTIONAL REGULATOR RUTR"/>
    <property type="match status" value="1"/>
</dbReference>
<keyword evidence="5" id="KW-1185">Reference proteome</keyword>
<dbReference type="PROSITE" id="PS50977">
    <property type="entry name" value="HTH_TETR_2"/>
    <property type="match status" value="1"/>
</dbReference>